<feature type="domain" description="Tyr recombinase" evidence="4">
    <location>
        <begin position="12"/>
        <end position="185"/>
    </location>
</feature>
<keyword evidence="6" id="KW-1185">Reference proteome</keyword>
<dbReference type="InterPro" id="IPR011010">
    <property type="entry name" value="DNA_brk_join_enz"/>
</dbReference>
<keyword evidence="3" id="KW-0233">DNA recombination</keyword>
<dbReference type="InterPro" id="IPR050090">
    <property type="entry name" value="Tyrosine_recombinase_XerCD"/>
</dbReference>
<dbReference type="PANTHER" id="PTHR30349:SF41">
    <property type="entry name" value="INTEGRASE_RECOMBINASE PROTEIN MJ0367-RELATED"/>
    <property type="match status" value="1"/>
</dbReference>
<dbReference type="AlphaFoldDB" id="A0A840V9U6"/>
<evidence type="ECO:0000256" key="2">
    <source>
        <dbReference type="ARBA" id="ARBA00023125"/>
    </source>
</evidence>
<evidence type="ECO:0000313" key="6">
    <source>
        <dbReference type="Proteomes" id="UP000557717"/>
    </source>
</evidence>
<proteinExistence type="inferred from homology"/>
<comment type="caution">
    <text evidence="5">The sequence shown here is derived from an EMBL/GenBank/DDBJ whole genome shotgun (WGS) entry which is preliminary data.</text>
</comment>
<dbReference type="Proteomes" id="UP000557717">
    <property type="component" value="Unassembled WGS sequence"/>
</dbReference>
<dbReference type="GO" id="GO:0003677">
    <property type="term" value="F:DNA binding"/>
    <property type="evidence" value="ECO:0007669"/>
    <property type="project" value="UniProtKB-KW"/>
</dbReference>
<dbReference type="Gene3D" id="1.10.443.10">
    <property type="entry name" value="Intergrase catalytic core"/>
    <property type="match status" value="1"/>
</dbReference>
<organism evidence="5 6">
    <name type="scientific">Haloferula luteola</name>
    <dbReference type="NCBI Taxonomy" id="595692"/>
    <lineage>
        <taxon>Bacteria</taxon>
        <taxon>Pseudomonadati</taxon>
        <taxon>Verrucomicrobiota</taxon>
        <taxon>Verrucomicrobiia</taxon>
        <taxon>Verrucomicrobiales</taxon>
        <taxon>Verrucomicrobiaceae</taxon>
        <taxon>Haloferula</taxon>
    </lineage>
</organism>
<evidence type="ECO:0000313" key="5">
    <source>
        <dbReference type="EMBL" id="MBB5353856.1"/>
    </source>
</evidence>
<sequence length="192" mass="22127">MIGETSLFDPAGNRKYLNPRERMDFYRATHLLTEPAQRAFCLTLFYTGCRISEALNLTWKSVDLGEETLVLRTLKQRRDDRYRAVPVPPELLTLLEARPSEDSADSPIWKFCRATGWKLIRSRMAVAGLSGIRATPKGLRHSFAITCIQNQVPLPTVQKWMGHARVETTAIYLDFVGEDERQWARRIWNTMV</sequence>
<dbReference type="InterPro" id="IPR013762">
    <property type="entry name" value="Integrase-like_cat_sf"/>
</dbReference>
<protein>
    <submittedName>
        <fullName evidence="5">Integrase</fullName>
    </submittedName>
</protein>
<dbReference type="EMBL" id="JACHFD010000038">
    <property type="protein sequence ID" value="MBB5353856.1"/>
    <property type="molecule type" value="Genomic_DNA"/>
</dbReference>
<dbReference type="SUPFAM" id="SSF56349">
    <property type="entry name" value="DNA breaking-rejoining enzymes"/>
    <property type="match status" value="1"/>
</dbReference>
<dbReference type="Pfam" id="PF00589">
    <property type="entry name" value="Phage_integrase"/>
    <property type="match status" value="1"/>
</dbReference>
<dbReference type="CDD" id="cd00397">
    <property type="entry name" value="DNA_BRE_C"/>
    <property type="match status" value="1"/>
</dbReference>
<accession>A0A840V9U6</accession>
<dbReference type="GO" id="GO:0015074">
    <property type="term" value="P:DNA integration"/>
    <property type="evidence" value="ECO:0007669"/>
    <property type="project" value="InterPro"/>
</dbReference>
<evidence type="ECO:0000259" key="4">
    <source>
        <dbReference type="PROSITE" id="PS51898"/>
    </source>
</evidence>
<dbReference type="InterPro" id="IPR002104">
    <property type="entry name" value="Integrase_catalytic"/>
</dbReference>
<comment type="similarity">
    <text evidence="1">Belongs to the 'phage' integrase family.</text>
</comment>
<evidence type="ECO:0000256" key="3">
    <source>
        <dbReference type="ARBA" id="ARBA00023172"/>
    </source>
</evidence>
<dbReference type="RefSeq" id="WP_184022320.1">
    <property type="nucleotide sequence ID" value="NZ_JACHFD010000038.1"/>
</dbReference>
<gene>
    <name evidence="5" type="ORF">HNR46_004120</name>
</gene>
<reference evidence="5 6" key="1">
    <citation type="submission" date="2020-08" db="EMBL/GenBank/DDBJ databases">
        <title>Genomic Encyclopedia of Type Strains, Phase IV (KMG-IV): sequencing the most valuable type-strain genomes for metagenomic binning, comparative biology and taxonomic classification.</title>
        <authorList>
            <person name="Goeker M."/>
        </authorList>
    </citation>
    <scope>NUCLEOTIDE SEQUENCE [LARGE SCALE GENOMIC DNA]</scope>
    <source>
        <strain evidence="5 6">YC6886</strain>
    </source>
</reference>
<dbReference type="PANTHER" id="PTHR30349">
    <property type="entry name" value="PHAGE INTEGRASE-RELATED"/>
    <property type="match status" value="1"/>
</dbReference>
<dbReference type="PROSITE" id="PS51898">
    <property type="entry name" value="TYR_RECOMBINASE"/>
    <property type="match status" value="1"/>
</dbReference>
<evidence type="ECO:0000256" key="1">
    <source>
        <dbReference type="ARBA" id="ARBA00008857"/>
    </source>
</evidence>
<dbReference type="GO" id="GO:0006310">
    <property type="term" value="P:DNA recombination"/>
    <property type="evidence" value="ECO:0007669"/>
    <property type="project" value="UniProtKB-KW"/>
</dbReference>
<keyword evidence="2" id="KW-0238">DNA-binding</keyword>
<name>A0A840V9U6_9BACT</name>